<name>A0A4R4QJ49_9ACTN</name>
<dbReference type="Proteomes" id="UP000295075">
    <property type="component" value="Unassembled WGS sequence"/>
</dbReference>
<dbReference type="OrthoDB" id="4461391at2"/>
<reference evidence="3 4" key="1">
    <citation type="submission" date="2019-03" db="EMBL/GenBank/DDBJ databases">
        <title>Draft genome sequences of novel Actinobacteria.</title>
        <authorList>
            <person name="Sahin N."/>
            <person name="Ay H."/>
            <person name="Saygin H."/>
        </authorList>
    </citation>
    <scope>NUCLEOTIDE SEQUENCE [LARGE SCALE GENOMIC DNA]</scope>
    <source>
        <strain evidence="3 4">JCM 30547</strain>
    </source>
</reference>
<feature type="coiled-coil region" evidence="1">
    <location>
        <begin position="62"/>
        <end position="110"/>
    </location>
</feature>
<evidence type="ECO:0000313" key="4">
    <source>
        <dbReference type="Proteomes" id="UP000295075"/>
    </source>
</evidence>
<keyword evidence="4" id="KW-1185">Reference proteome</keyword>
<accession>A0A4R4QJ49</accession>
<dbReference type="EMBL" id="SMKA01000001">
    <property type="protein sequence ID" value="TDC35826.1"/>
    <property type="molecule type" value="Genomic_DNA"/>
</dbReference>
<gene>
    <name evidence="3" type="ORF">E1261_00435</name>
</gene>
<dbReference type="AlphaFoldDB" id="A0A4R4QJ49"/>
<organism evidence="3 4">
    <name type="scientific">Kribbella albertanoniae</name>
    <dbReference type="NCBI Taxonomy" id="1266829"/>
    <lineage>
        <taxon>Bacteria</taxon>
        <taxon>Bacillati</taxon>
        <taxon>Actinomycetota</taxon>
        <taxon>Actinomycetes</taxon>
        <taxon>Propionibacteriales</taxon>
        <taxon>Kribbellaceae</taxon>
        <taxon>Kribbella</taxon>
    </lineage>
</organism>
<feature type="region of interest" description="Disordered" evidence="2">
    <location>
        <begin position="40"/>
        <end position="62"/>
    </location>
</feature>
<evidence type="ECO:0000256" key="1">
    <source>
        <dbReference type="SAM" id="Coils"/>
    </source>
</evidence>
<protein>
    <submittedName>
        <fullName evidence="3">Uncharacterized protein</fullName>
    </submittedName>
</protein>
<dbReference type="RefSeq" id="WP_132399903.1">
    <property type="nucleotide sequence ID" value="NZ_SMKA01000001.1"/>
</dbReference>
<sequence>MLREQLDRAEQTGGRPSVLALARHFGLSNTTFRRHFPSIASEIGTARTTPPPEDQPRGASRYDRLVERNAKLRRANRDLSDHIKLAAAHIQRLALENARLTQRLEAASKVTRIDTRSRHRT</sequence>
<keyword evidence="1" id="KW-0175">Coiled coil</keyword>
<evidence type="ECO:0000256" key="2">
    <source>
        <dbReference type="SAM" id="MobiDB-lite"/>
    </source>
</evidence>
<evidence type="ECO:0000313" key="3">
    <source>
        <dbReference type="EMBL" id="TDC35826.1"/>
    </source>
</evidence>
<proteinExistence type="predicted"/>
<comment type="caution">
    <text evidence="3">The sequence shown here is derived from an EMBL/GenBank/DDBJ whole genome shotgun (WGS) entry which is preliminary data.</text>
</comment>